<dbReference type="AlphaFoldDB" id="A0A2H0UBC6"/>
<evidence type="ECO:0000313" key="2">
    <source>
        <dbReference type="Proteomes" id="UP000230179"/>
    </source>
</evidence>
<name>A0A2H0UBC6_9BACT</name>
<comment type="caution">
    <text evidence="1">The sequence shown here is derived from an EMBL/GenBank/DDBJ whole genome shotgun (WGS) entry which is preliminary data.</text>
</comment>
<proteinExistence type="predicted"/>
<protein>
    <submittedName>
        <fullName evidence="1">Uncharacterized protein</fullName>
    </submittedName>
</protein>
<dbReference type="EMBL" id="PFBL01000022">
    <property type="protein sequence ID" value="PIR82996.1"/>
    <property type="molecule type" value="Genomic_DNA"/>
</dbReference>
<evidence type="ECO:0000313" key="1">
    <source>
        <dbReference type="EMBL" id="PIR82996.1"/>
    </source>
</evidence>
<sequence length="286" mass="30957">MLLFACIGLLFTTVFVGMQFGLFNVRGSIDARNSSILTATTSPAHTSLMALIMNLVPASPPAGDTSCTGGQATCAWPETREWAVVAGGLAKDLPLIERVAAETGVSPRTIAAVVVPEQLRFFTSEREVFKRYFEPLKILGSLSKFSLGVSGIKQETAQVIEDHANDPASPYYHGPEAAHLLAYDPAANHDEVLFNRLTDEKDHYYSYLYTALFIKEIMAQWKRAGYDLSGRPDIVATIFNIGFGGSLPHVDPTVGGSLITVGGVDYTFGSLAGAFYRSGELAWLRP</sequence>
<organism evidence="1 2">
    <name type="scientific">Candidatus Kaiserbacteria bacterium CG10_big_fil_rev_8_21_14_0_10_56_12</name>
    <dbReference type="NCBI Taxonomy" id="1974611"/>
    <lineage>
        <taxon>Bacteria</taxon>
        <taxon>Candidatus Kaiseribacteriota</taxon>
    </lineage>
</organism>
<reference evidence="2" key="1">
    <citation type="submission" date="2017-09" db="EMBL/GenBank/DDBJ databases">
        <title>Depth-based differentiation of microbial function through sediment-hosted aquifers and enrichment of novel symbionts in the deep terrestrial subsurface.</title>
        <authorList>
            <person name="Probst A.J."/>
            <person name="Ladd B."/>
            <person name="Jarett J.K."/>
            <person name="Geller-Mcgrath D.E."/>
            <person name="Sieber C.M.K."/>
            <person name="Emerson J.B."/>
            <person name="Anantharaman K."/>
            <person name="Thomas B.C."/>
            <person name="Malmstrom R."/>
            <person name="Stieglmeier M."/>
            <person name="Klingl A."/>
            <person name="Woyke T."/>
            <person name="Ryan C.M."/>
            <person name="Banfield J.F."/>
        </authorList>
    </citation>
    <scope>NUCLEOTIDE SEQUENCE [LARGE SCALE GENOMIC DNA]</scope>
</reference>
<dbReference type="Proteomes" id="UP000230179">
    <property type="component" value="Unassembled WGS sequence"/>
</dbReference>
<gene>
    <name evidence="1" type="ORF">COU19_02945</name>
</gene>
<accession>A0A2H0UBC6</accession>